<keyword evidence="2" id="KW-1185">Reference proteome</keyword>
<accession>A0ACC0UR58</accession>
<proteinExistence type="predicted"/>
<evidence type="ECO:0000313" key="2">
    <source>
        <dbReference type="Proteomes" id="UP001163324"/>
    </source>
</evidence>
<name>A0ACC0UR58_9HYPO</name>
<reference evidence="1" key="1">
    <citation type="submission" date="2022-10" db="EMBL/GenBank/DDBJ databases">
        <title>Complete Genome of Trichothecium roseum strain YXFP-22015, a Plant Pathogen Isolated from Citrus.</title>
        <authorList>
            <person name="Wang Y."/>
            <person name="Zhu L."/>
        </authorList>
    </citation>
    <scope>NUCLEOTIDE SEQUENCE</scope>
    <source>
        <strain evidence="1">YXFP-22015</strain>
    </source>
</reference>
<protein>
    <submittedName>
        <fullName evidence="1">Uncharacterized protein</fullName>
    </submittedName>
</protein>
<gene>
    <name evidence="1" type="ORF">N3K66_008778</name>
</gene>
<sequence>MSPSRVTPEPKRYKFFREESAEIYHFQPEDAFSTPYAVQHWGRREPRKPFLIMTEGKETVARAGRPDASVTWRVCVGDYDDDIDIVEQSEVLIVEDRTFSFGFTLPNGQRKICAWEKSKSLLHRTKDIKLVEEKGDGMVLAAFRSGTRSVDGTLDVGVEWGPEFERMLVMTLACVLLRNKPGHFGHIRGPFSSKDTLCLT</sequence>
<comment type="caution">
    <text evidence="1">The sequence shown here is derived from an EMBL/GenBank/DDBJ whole genome shotgun (WGS) entry which is preliminary data.</text>
</comment>
<organism evidence="1 2">
    <name type="scientific">Trichothecium roseum</name>
    <dbReference type="NCBI Taxonomy" id="47278"/>
    <lineage>
        <taxon>Eukaryota</taxon>
        <taxon>Fungi</taxon>
        <taxon>Dikarya</taxon>
        <taxon>Ascomycota</taxon>
        <taxon>Pezizomycotina</taxon>
        <taxon>Sordariomycetes</taxon>
        <taxon>Hypocreomycetidae</taxon>
        <taxon>Hypocreales</taxon>
        <taxon>Hypocreales incertae sedis</taxon>
        <taxon>Trichothecium</taxon>
    </lineage>
</organism>
<evidence type="ECO:0000313" key="1">
    <source>
        <dbReference type="EMBL" id="KAI9896606.1"/>
    </source>
</evidence>
<dbReference type="Proteomes" id="UP001163324">
    <property type="component" value="Chromosome 9"/>
</dbReference>
<dbReference type="EMBL" id="CM047948">
    <property type="protein sequence ID" value="KAI9896606.1"/>
    <property type="molecule type" value="Genomic_DNA"/>
</dbReference>